<protein>
    <submittedName>
        <fullName evidence="1">Uncharacterized protein</fullName>
    </submittedName>
</protein>
<reference evidence="1 2" key="1">
    <citation type="submission" date="2018-10" db="EMBL/GenBank/DDBJ databases">
        <title>Comamonadaceae CDC group NO-1 genome sequencing and assembly.</title>
        <authorList>
            <person name="Bernier A.-M."/>
            <person name="Bernard K."/>
        </authorList>
    </citation>
    <scope>NUCLEOTIDE SEQUENCE [LARGE SCALE GENOMIC DNA]</scope>
    <source>
        <strain evidence="1 2">NML970147</strain>
    </source>
</reference>
<sequence>MPLKETDLYKTLLTLLENEALYNVSFLMNLQKIKSYLNNIMHIESYKFPGVHELALSRGTIRLHCKCDIEEMRGWRERRHPINKDKFLKNFFDFSFKTSVAFLISPFLTHNNRLNRHTGLQKILENHFKIANIEPIEQKALTTNGKLLFIARCPFNSINYSHILEFFFFGGEGFILDATNHSPDLESLITEASFPTSLACSAINSLIRSDFELLIFDHYIETEDFSAFKIKKSITK</sequence>
<proteinExistence type="predicted"/>
<dbReference type="RefSeq" id="WP_122239095.1">
    <property type="nucleotide sequence ID" value="NZ_RDQM01000016.1"/>
</dbReference>
<dbReference type="EMBL" id="RDQM01000016">
    <property type="protein sequence ID" value="RMW95456.1"/>
    <property type="molecule type" value="Genomic_DNA"/>
</dbReference>
<organism evidence="1 2">
    <name type="scientific">Allofranklinella schreckenbergeri</name>
    <dbReference type="NCBI Taxonomy" id="1076744"/>
    <lineage>
        <taxon>Bacteria</taxon>
        <taxon>Pseudomonadati</taxon>
        <taxon>Pseudomonadota</taxon>
        <taxon>Betaproteobacteria</taxon>
        <taxon>Burkholderiales</taxon>
        <taxon>Comamonadaceae</taxon>
        <taxon>Allofranklinella</taxon>
    </lineage>
</organism>
<dbReference type="Proteomes" id="UP000267521">
    <property type="component" value="Unassembled WGS sequence"/>
</dbReference>
<name>A0A3M6PXJ4_9BURK</name>
<accession>A0A3M6PXJ4</accession>
<comment type="caution">
    <text evidence="1">The sequence shown here is derived from an EMBL/GenBank/DDBJ whole genome shotgun (WGS) entry which is preliminary data.</text>
</comment>
<evidence type="ECO:0000313" key="2">
    <source>
        <dbReference type="Proteomes" id="UP000267521"/>
    </source>
</evidence>
<gene>
    <name evidence="1" type="ORF">EBQ26_10935</name>
</gene>
<dbReference type="AlphaFoldDB" id="A0A3M6PXJ4"/>
<evidence type="ECO:0000313" key="1">
    <source>
        <dbReference type="EMBL" id="RMW95456.1"/>
    </source>
</evidence>